<dbReference type="Proteomes" id="UP000050421">
    <property type="component" value="Unassembled WGS sequence"/>
</dbReference>
<evidence type="ECO:0000313" key="2">
    <source>
        <dbReference type="Proteomes" id="UP000050421"/>
    </source>
</evidence>
<accession>A0A0P7XH28</accession>
<dbReference type="EMBL" id="LJXT01000052">
    <property type="protein sequence ID" value="KPQ15381.1"/>
    <property type="molecule type" value="Genomic_DNA"/>
</dbReference>
<protein>
    <recommendedName>
        <fullName evidence="3">Lipocalin-like domain-containing protein</fullName>
    </recommendedName>
</protein>
<organism evidence="1 2">
    <name type="scientific">Algoriphagus marincola HL-49</name>
    <dbReference type="NCBI Taxonomy" id="1305737"/>
    <lineage>
        <taxon>Bacteria</taxon>
        <taxon>Pseudomonadati</taxon>
        <taxon>Bacteroidota</taxon>
        <taxon>Cytophagia</taxon>
        <taxon>Cytophagales</taxon>
        <taxon>Cyclobacteriaceae</taxon>
        <taxon>Algoriphagus</taxon>
    </lineage>
</organism>
<gene>
    <name evidence="1" type="ORF">HLUCCX10_09265</name>
</gene>
<name>A0A0P7XH28_9BACT</name>
<sequence length="162" mass="19107">MMNYFLSTICLFFIFSDTCSQSLETKLLGKWKLARDEGFEFFINAPESQNQPTDQQEAFFELMERFHNQSFKNFFSLHSMTSTVLDGKNILQEKSIWNLREADSVITWTSQFQPKVLQAKIIKLTENELILTYLLQDQTLGRFKTHYEKVIDESPLKEKSPR</sequence>
<dbReference type="PATRIC" id="fig|1305737.6.peg.2488"/>
<reference evidence="1 2" key="1">
    <citation type="submission" date="2015-09" db="EMBL/GenBank/DDBJ databases">
        <title>Identification and resolution of microdiversity through metagenomic sequencing of parallel consortia.</title>
        <authorList>
            <person name="Nelson W.C."/>
            <person name="Romine M.F."/>
            <person name="Lindemann S.R."/>
        </authorList>
    </citation>
    <scope>NUCLEOTIDE SEQUENCE [LARGE SCALE GENOMIC DNA]</scope>
    <source>
        <strain evidence="1">HL-49</strain>
    </source>
</reference>
<evidence type="ECO:0000313" key="1">
    <source>
        <dbReference type="EMBL" id="KPQ15381.1"/>
    </source>
</evidence>
<dbReference type="AlphaFoldDB" id="A0A0P7XH28"/>
<proteinExistence type="predicted"/>
<comment type="caution">
    <text evidence="1">The sequence shown here is derived from an EMBL/GenBank/DDBJ whole genome shotgun (WGS) entry which is preliminary data.</text>
</comment>
<dbReference type="OrthoDB" id="826268at2"/>
<evidence type="ECO:0008006" key="3">
    <source>
        <dbReference type="Google" id="ProtNLM"/>
    </source>
</evidence>